<keyword evidence="3" id="KW-1185">Reference proteome</keyword>
<reference evidence="2" key="1">
    <citation type="submission" date="2023-10" db="EMBL/GenBank/DDBJ databases">
        <authorList>
            <person name="Chen Y."/>
            <person name="Shah S."/>
            <person name="Dougan E. K."/>
            <person name="Thang M."/>
            <person name="Chan C."/>
        </authorList>
    </citation>
    <scope>NUCLEOTIDE SEQUENCE [LARGE SCALE GENOMIC DNA]</scope>
</reference>
<evidence type="ECO:0000313" key="3">
    <source>
        <dbReference type="Proteomes" id="UP001189429"/>
    </source>
</evidence>
<proteinExistence type="predicted"/>
<accession>A0ABN9VB71</accession>
<organism evidence="2 3">
    <name type="scientific">Prorocentrum cordatum</name>
    <dbReference type="NCBI Taxonomy" id="2364126"/>
    <lineage>
        <taxon>Eukaryota</taxon>
        <taxon>Sar</taxon>
        <taxon>Alveolata</taxon>
        <taxon>Dinophyceae</taxon>
        <taxon>Prorocentrales</taxon>
        <taxon>Prorocentraceae</taxon>
        <taxon>Prorocentrum</taxon>
    </lineage>
</organism>
<dbReference type="EMBL" id="CAUYUJ010016775">
    <property type="protein sequence ID" value="CAK0868724.1"/>
    <property type="molecule type" value="Genomic_DNA"/>
</dbReference>
<sequence length="105" mass="10492">MSAEALGAVGDHLELVAQLLRGQAAVRGEGDGAELGELLAALTRSSAALGAQRLRAPSRAPPAPSAPPAAAEQGLRAGAAAFFVLLPSAAAAAHRGRLPRGRRGR</sequence>
<gene>
    <name evidence="2" type="ORF">PCOR1329_LOCUS55299</name>
</gene>
<feature type="region of interest" description="Disordered" evidence="1">
    <location>
        <begin position="52"/>
        <end position="72"/>
    </location>
</feature>
<evidence type="ECO:0000313" key="2">
    <source>
        <dbReference type="EMBL" id="CAK0868724.1"/>
    </source>
</evidence>
<name>A0ABN9VB71_9DINO</name>
<comment type="caution">
    <text evidence="2">The sequence shown here is derived from an EMBL/GenBank/DDBJ whole genome shotgun (WGS) entry which is preliminary data.</text>
</comment>
<evidence type="ECO:0000256" key="1">
    <source>
        <dbReference type="SAM" id="MobiDB-lite"/>
    </source>
</evidence>
<dbReference type="Proteomes" id="UP001189429">
    <property type="component" value="Unassembled WGS sequence"/>
</dbReference>
<protein>
    <submittedName>
        <fullName evidence="2">Uncharacterized protein</fullName>
    </submittedName>
</protein>